<organism evidence="6 7">
    <name type="scientific">Jeotgalibacillus soli</name>
    <dbReference type="NCBI Taxonomy" id="889306"/>
    <lineage>
        <taxon>Bacteria</taxon>
        <taxon>Bacillati</taxon>
        <taxon>Bacillota</taxon>
        <taxon>Bacilli</taxon>
        <taxon>Bacillales</taxon>
        <taxon>Caryophanaceae</taxon>
        <taxon>Jeotgalibacillus</taxon>
    </lineage>
</organism>
<evidence type="ECO:0000313" key="7">
    <source>
        <dbReference type="Proteomes" id="UP000031938"/>
    </source>
</evidence>
<evidence type="ECO:0000256" key="5">
    <source>
        <dbReference type="ARBA" id="ARBA00023277"/>
    </source>
</evidence>
<dbReference type="EMBL" id="JXRP01000006">
    <property type="protein sequence ID" value="KIL52140.1"/>
    <property type="molecule type" value="Genomic_DNA"/>
</dbReference>
<comment type="pathway">
    <text evidence="1">Carbohydrate acid metabolism.</text>
</comment>
<sequence>MAEKLLVSLEKEKIIAIIRGIERDKGDATANALAAGGISFLEITLNTNGALQMIEDVRKSHEGVLRVGAGTVLTLEMAKEAINAGAEYIISPNLDEEVLAYGLEQGIPVWPGTMTPSEIVRAHKLGAQAVKVFPIGSLGIKYIKEIRAPLNNIPMIATGGINKENIQEVLSYGVTAVGLGGNLVDNQLIREGEFNQITQLAKEYVELVKEVGISAAAK</sequence>
<protein>
    <recommendedName>
        <fullName evidence="8">2-dehydro-3-deoxyphosphogluconate aldolase</fullName>
    </recommendedName>
</protein>
<reference evidence="6 7" key="1">
    <citation type="submission" date="2015-01" db="EMBL/GenBank/DDBJ databases">
        <title>Genome sequencing of Jeotgalibacillus soli.</title>
        <authorList>
            <person name="Goh K.M."/>
            <person name="Chan K.-G."/>
            <person name="Yaakop A.S."/>
            <person name="Ee R."/>
            <person name="Gan H.M."/>
            <person name="Chan C.S."/>
        </authorList>
    </citation>
    <scope>NUCLEOTIDE SEQUENCE [LARGE SCALE GENOMIC DNA]</scope>
    <source>
        <strain evidence="6 7">P9</strain>
    </source>
</reference>
<evidence type="ECO:0008006" key="8">
    <source>
        <dbReference type="Google" id="ProtNLM"/>
    </source>
</evidence>
<dbReference type="OrthoDB" id="9802667at2"/>
<keyword evidence="7" id="KW-1185">Reference proteome</keyword>
<dbReference type="CDD" id="cd00452">
    <property type="entry name" value="KDPG_aldolase"/>
    <property type="match status" value="1"/>
</dbReference>
<dbReference type="InterPro" id="IPR000887">
    <property type="entry name" value="Aldlse_KDPG_KHG"/>
</dbReference>
<dbReference type="InterPro" id="IPR013785">
    <property type="entry name" value="Aldolase_TIM"/>
</dbReference>
<comment type="similarity">
    <text evidence="2">Belongs to the KHG/KDPG aldolase family.</text>
</comment>
<keyword evidence="4" id="KW-0456">Lyase</keyword>
<dbReference type="PATRIC" id="fig|889306.3.peg.509"/>
<evidence type="ECO:0000313" key="6">
    <source>
        <dbReference type="EMBL" id="KIL52140.1"/>
    </source>
</evidence>
<keyword evidence="5" id="KW-0119">Carbohydrate metabolism</keyword>
<dbReference type="NCBIfam" id="TIGR01182">
    <property type="entry name" value="eda"/>
    <property type="match status" value="1"/>
</dbReference>
<dbReference type="PANTHER" id="PTHR30246:SF1">
    <property type="entry name" value="2-DEHYDRO-3-DEOXY-6-PHOSPHOGALACTONATE ALDOLASE-RELATED"/>
    <property type="match status" value="1"/>
</dbReference>
<comment type="subunit">
    <text evidence="3">Homotrimer.</text>
</comment>
<name>A0A0C2RPF1_9BACL</name>
<evidence type="ECO:0000256" key="1">
    <source>
        <dbReference type="ARBA" id="ARBA00004761"/>
    </source>
</evidence>
<dbReference type="RefSeq" id="WP_041085945.1">
    <property type="nucleotide sequence ID" value="NZ_JXRP01000006.1"/>
</dbReference>
<comment type="caution">
    <text evidence="6">The sequence shown here is derived from an EMBL/GenBank/DDBJ whole genome shotgun (WGS) entry which is preliminary data.</text>
</comment>
<dbReference type="AlphaFoldDB" id="A0A0C2RPF1"/>
<proteinExistence type="inferred from homology"/>
<dbReference type="Gene3D" id="3.20.20.70">
    <property type="entry name" value="Aldolase class I"/>
    <property type="match status" value="1"/>
</dbReference>
<dbReference type="PANTHER" id="PTHR30246">
    <property type="entry name" value="2-KETO-3-DEOXY-6-PHOSPHOGLUCONATE ALDOLASE"/>
    <property type="match status" value="1"/>
</dbReference>
<dbReference type="STRING" id="889306.KP78_05100"/>
<dbReference type="Pfam" id="PF01081">
    <property type="entry name" value="Aldolase"/>
    <property type="match status" value="1"/>
</dbReference>
<dbReference type="GO" id="GO:0016829">
    <property type="term" value="F:lyase activity"/>
    <property type="evidence" value="ECO:0007669"/>
    <property type="project" value="UniProtKB-KW"/>
</dbReference>
<evidence type="ECO:0000256" key="2">
    <source>
        <dbReference type="ARBA" id="ARBA00006906"/>
    </source>
</evidence>
<dbReference type="Proteomes" id="UP000031938">
    <property type="component" value="Unassembled WGS sequence"/>
</dbReference>
<evidence type="ECO:0000256" key="3">
    <source>
        <dbReference type="ARBA" id="ARBA00011233"/>
    </source>
</evidence>
<gene>
    <name evidence="6" type="ORF">KP78_05100</name>
</gene>
<dbReference type="SUPFAM" id="SSF51569">
    <property type="entry name" value="Aldolase"/>
    <property type="match status" value="1"/>
</dbReference>
<accession>A0A0C2RPF1</accession>
<evidence type="ECO:0000256" key="4">
    <source>
        <dbReference type="ARBA" id="ARBA00023239"/>
    </source>
</evidence>